<dbReference type="AlphaFoldDB" id="A0AAV5ALI7"/>
<sequence length="657" mass="75373">MQTRTASGSLKRKAYDEVEDDDSNKNEIKDTPQPKRKRVKTHSTDDPKPDKGLKIKRNGKGKEKATPSIYKGRNVGKLAKLLEMPMDIFCEISKHLQPLDLLQLSRSTQSFNRILMSRGSKPIWRAARATHSELPECPPDMSEPEYARLLFLKECHVCLASRAMKVDYHLRARLCRRCRASHILNGEVLLRTIPDLTEELLECLPCESTWYIGQSCKIKSFYKAAAERIVSQYNKAVPVTLSEQERQKAKGEFIESRRAMLLQIPKNVGQLTEWASNQVYAKQTSDNEAIKRRQEAIHAKLLESGHTERDIPPSNFSLEWNNILQQPRDLTSRIWTSIRPKLENHIAAYKTFREEKDRSDRKRTRRLELQGHLQKLLNGLAANNPKFYFPVDHAITLSTCADIIKENDYGNVITEEKWTEIQEQVLNEVNATIEESESLLISTITSLDTKQIPKSLTIPEVFNKEFLSASTTYFACNQCKFGTRYPQLRRHTCYHGLSSTNLREAGFTFDPLRTAVAQTLLASLPEADNTDDVATKFIKCNVCLTRMQWSHLLRHFYPADMRHPSSHYFHTVAPNTHTLEEAIQGVEGRPLISIEDDEYDEYDENNGYGGWDDDADSYYGDYDIYGYDDDYGYGGLTDSDLDGYGGFYDDQDQCNIM</sequence>
<name>A0AAV5ALI7_9AGAM</name>
<reference evidence="3" key="1">
    <citation type="submission" date="2021-10" db="EMBL/GenBank/DDBJ databases">
        <title>De novo Genome Assembly of Clathrus columnatus (Basidiomycota, Fungi) Using Illumina and Nanopore Sequence Data.</title>
        <authorList>
            <person name="Ogiso-Tanaka E."/>
            <person name="Itagaki H."/>
            <person name="Hosoya T."/>
            <person name="Hosaka K."/>
        </authorList>
    </citation>
    <scope>NUCLEOTIDE SEQUENCE</scope>
    <source>
        <strain evidence="3">MO-923</strain>
    </source>
</reference>
<comment type="caution">
    <text evidence="3">The sequence shown here is derived from an EMBL/GenBank/DDBJ whole genome shotgun (WGS) entry which is preliminary data.</text>
</comment>
<feature type="domain" description="F-box" evidence="2">
    <location>
        <begin position="78"/>
        <end position="127"/>
    </location>
</feature>
<dbReference type="EMBL" id="BPWL01000010">
    <property type="protein sequence ID" value="GJJ14547.1"/>
    <property type="molecule type" value="Genomic_DNA"/>
</dbReference>
<accession>A0AAV5ALI7</accession>
<evidence type="ECO:0000313" key="4">
    <source>
        <dbReference type="Proteomes" id="UP001050691"/>
    </source>
</evidence>
<dbReference type="PROSITE" id="PS50181">
    <property type="entry name" value="FBOX"/>
    <property type="match status" value="1"/>
</dbReference>
<organism evidence="3 4">
    <name type="scientific">Clathrus columnatus</name>
    <dbReference type="NCBI Taxonomy" id="1419009"/>
    <lineage>
        <taxon>Eukaryota</taxon>
        <taxon>Fungi</taxon>
        <taxon>Dikarya</taxon>
        <taxon>Basidiomycota</taxon>
        <taxon>Agaricomycotina</taxon>
        <taxon>Agaricomycetes</taxon>
        <taxon>Phallomycetidae</taxon>
        <taxon>Phallales</taxon>
        <taxon>Clathraceae</taxon>
        <taxon>Clathrus</taxon>
    </lineage>
</organism>
<gene>
    <name evidence="3" type="ORF">Clacol_008812</name>
</gene>
<dbReference type="InterPro" id="IPR001810">
    <property type="entry name" value="F-box_dom"/>
</dbReference>
<evidence type="ECO:0000256" key="1">
    <source>
        <dbReference type="SAM" id="MobiDB-lite"/>
    </source>
</evidence>
<feature type="region of interest" description="Disordered" evidence="1">
    <location>
        <begin position="1"/>
        <end position="68"/>
    </location>
</feature>
<protein>
    <recommendedName>
        <fullName evidence="2">F-box domain-containing protein</fullName>
    </recommendedName>
</protein>
<evidence type="ECO:0000313" key="3">
    <source>
        <dbReference type="EMBL" id="GJJ14547.1"/>
    </source>
</evidence>
<dbReference type="Proteomes" id="UP001050691">
    <property type="component" value="Unassembled WGS sequence"/>
</dbReference>
<feature type="compositionally biased region" description="Basic and acidic residues" evidence="1">
    <location>
        <begin position="42"/>
        <end position="53"/>
    </location>
</feature>
<evidence type="ECO:0000259" key="2">
    <source>
        <dbReference type="PROSITE" id="PS50181"/>
    </source>
</evidence>
<proteinExistence type="predicted"/>
<feature type="compositionally biased region" description="Basic and acidic residues" evidence="1">
    <location>
        <begin position="23"/>
        <end position="33"/>
    </location>
</feature>
<keyword evidence="4" id="KW-1185">Reference proteome</keyword>